<keyword evidence="2" id="KW-1185">Reference proteome</keyword>
<dbReference type="Proteomes" id="UP000503820">
    <property type="component" value="Unassembled WGS sequence"/>
</dbReference>
<organism evidence="1 2">
    <name type="scientific">Desulfovibrio psychrotolerans</name>
    <dbReference type="NCBI Taxonomy" id="415242"/>
    <lineage>
        <taxon>Bacteria</taxon>
        <taxon>Pseudomonadati</taxon>
        <taxon>Thermodesulfobacteriota</taxon>
        <taxon>Desulfovibrionia</taxon>
        <taxon>Desulfovibrionales</taxon>
        <taxon>Desulfovibrionaceae</taxon>
        <taxon>Desulfovibrio</taxon>
    </lineage>
</organism>
<dbReference type="RefSeq" id="WP_174408477.1">
    <property type="nucleotide sequence ID" value="NZ_BLVP01000001.1"/>
</dbReference>
<comment type="caution">
    <text evidence="1">The sequence shown here is derived from an EMBL/GenBank/DDBJ whole genome shotgun (WGS) entry which is preliminary data.</text>
</comment>
<sequence length="187" mass="20618">MSEYTSEVVEVRPYLDMELLMSVSQENRVDGNTMEMMTQFWESWAPRLHVRKLKVGKIQYLAVWLDESVEADVDGVWDTSPSSAFLAGSLAQVMVMCAVNQVLPEVQDAGCAPAPKPTDGLVEALEEEGCPYNADATALSRRFAVITHFPFKGACEICYLQKDCPKGAGMNKDASSIVLPGYERGQD</sequence>
<dbReference type="EMBL" id="BLVP01000001">
    <property type="protein sequence ID" value="GFM35806.1"/>
    <property type="molecule type" value="Genomic_DNA"/>
</dbReference>
<gene>
    <name evidence="1" type="ORF">DSM19430T_04900</name>
</gene>
<reference evidence="1 2" key="1">
    <citation type="submission" date="2020-05" db="EMBL/GenBank/DDBJ databases">
        <title>Draft genome sequence of Desulfovibrio psychrotolerans JS1T.</title>
        <authorList>
            <person name="Ueno A."/>
            <person name="Tamazawa S."/>
            <person name="Tamamura S."/>
            <person name="Murakami T."/>
            <person name="Kiyama T."/>
            <person name="Inomata H."/>
            <person name="Amano Y."/>
            <person name="Miyakawa K."/>
            <person name="Tamaki H."/>
            <person name="Naganuma T."/>
            <person name="Kaneko K."/>
        </authorList>
    </citation>
    <scope>NUCLEOTIDE SEQUENCE [LARGE SCALE GENOMIC DNA]</scope>
    <source>
        <strain evidence="1 2">JS1</strain>
    </source>
</reference>
<proteinExistence type="predicted"/>
<accession>A0A7J0BQ22</accession>
<evidence type="ECO:0000313" key="2">
    <source>
        <dbReference type="Proteomes" id="UP000503820"/>
    </source>
</evidence>
<name>A0A7J0BQ22_9BACT</name>
<protein>
    <submittedName>
        <fullName evidence="1">Uncharacterized protein</fullName>
    </submittedName>
</protein>
<evidence type="ECO:0000313" key="1">
    <source>
        <dbReference type="EMBL" id="GFM35806.1"/>
    </source>
</evidence>
<dbReference type="AlphaFoldDB" id="A0A7J0BQ22"/>